<evidence type="ECO:0000256" key="4">
    <source>
        <dbReference type="ARBA" id="ARBA00022692"/>
    </source>
</evidence>
<keyword evidence="4 8" id="KW-0812">Transmembrane</keyword>
<reference evidence="9 10" key="1">
    <citation type="submission" date="2013-08" db="EMBL/GenBank/DDBJ databases">
        <authorList>
            <person name="Weinstock G."/>
            <person name="Sodergren E."/>
            <person name="Wylie T."/>
            <person name="Fulton L."/>
            <person name="Fulton R."/>
            <person name="Fronick C."/>
            <person name="O'Laughlin M."/>
            <person name="Godfrey J."/>
            <person name="Miner T."/>
            <person name="Herter B."/>
            <person name="Appelbaum E."/>
            <person name="Cordes M."/>
            <person name="Lek S."/>
            <person name="Wollam A."/>
            <person name="Pepin K.H."/>
            <person name="Palsikar V.B."/>
            <person name="Mitreva M."/>
            <person name="Wilson R.K."/>
        </authorList>
    </citation>
    <scope>NUCLEOTIDE SEQUENCE [LARGE SCALE GENOMIC DNA]</scope>
    <source>
        <strain evidence="9 10">ATCC 700332</strain>
    </source>
</reference>
<dbReference type="Proteomes" id="UP000016649">
    <property type="component" value="Unassembled WGS sequence"/>
</dbReference>
<evidence type="ECO:0000256" key="2">
    <source>
        <dbReference type="ARBA" id="ARBA00009904"/>
    </source>
</evidence>
<feature type="transmembrane region" description="Helical" evidence="8">
    <location>
        <begin position="485"/>
        <end position="510"/>
    </location>
</feature>
<feature type="transmembrane region" description="Helical" evidence="8">
    <location>
        <begin position="605"/>
        <end position="628"/>
    </location>
</feature>
<feature type="transmembrane region" description="Helical" evidence="8">
    <location>
        <begin position="393"/>
        <end position="413"/>
    </location>
</feature>
<dbReference type="EMBL" id="AWVH01000033">
    <property type="protein sequence ID" value="ERJ92638.1"/>
    <property type="molecule type" value="Genomic_DNA"/>
</dbReference>
<comment type="subcellular location">
    <subcellularLocation>
        <location evidence="1">Membrane</location>
        <topology evidence="1">Multi-pass membrane protein</topology>
    </subcellularLocation>
</comment>
<evidence type="ECO:0000256" key="8">
    <source>
        <dbReference type="SAM" id="Phobius"/>
    </source>
</evidence>
<dbReference type="RefSeq" id="WP_021687601.1">
    <property type="nucleotide sequence ID" value="NZ_KI260567.1"/>
</dbReference>
<dbReference type="PANTHER" id="PTHR11629:SF63">
    <property type="entry name" value="V-TYPE PROTON ATPASE SUBUNIT A"/>
    <property type="match status" value="1"/>
</dbReference>
<protein>
    <submittedName>
        <fullName evidence="9">V-type ATPase subunit family protein</fullName>
    </submittedName>
</protein>
<dbReference type="PANTHER" id="PTHR11629">
    <property type="entry name" value="VACUOLAR PROTON ATPASES"/>
    <property type="match status" value="1"/>
</dbReference>
<evidence type="ECO:0000313" key="10">
    <source>
        <dbReference type="Proteomes" id="UP000016649"/>
    </source>
</evidence>
<comment type="caution">
    <text evidence="9">The sequence shown here is derived from an EMBL/GenBank/DDBJ whole genome shotgun (WGS) entry which is preliminary data.</text>
</comment>
<evidence type="ECO:0000256" key="1">
    <source>
        <dbReference type="ARBA" id="ARBA00004141"/>
    </source>
</evidence>
<feature type="transmembrane region" description="Helical" evidence="8">
    <location>
        <begin position="348"/>
        <end position="381"/>
    </location>
</feature>
<comment type="similarity">
    <text evidence="2">Belongs to the V-ATPase 116 kDa subunit family.</text>
</comment>
<gene>
    <name evidence="9" type="ORF">HMPREF9193_01396</name>
</gene>
<keyword evidence="10" id="KW-1185">Reference proteome</keyword>
<evidence type="ECO:0000256" key="6">
    <source>
        <dbReference type="ARBA" id="ARBA00023065"/>
    </source>
</evidence>
<evidence type="ECO:0000256" key="7">
    <source>
        <dbReference type="ARBA" id="ARBA00023136"/>
    </source>
</evidence>
<organism evidence="9 10">
    <name type="scientific">Treponema lecithinolyticum ATCC 700332</name>
    <dbReference type="NCBI Taxonomy" id="1321815"/>
    <lineage>
        <taxon>Bacteria</taxon>
        <taxon>Pseudomonadati</taxon>
        <taxon>Spirochaetota</taxon>
        <taxon>Spirochaetia</taxon>
        <taxon>Spirochaetales</taxon>
        <taxon>Treponemataceae</taxon>
        <taxon>Treponema</taxon>
    </lineage>
</organism>
<feature type="transmembrane region" description="Helical" evidence="8">
    <location>
        <begin position="516"/>
        <end position="539"/>
    </location>
</feature>
<name>A0ABN0NYB2_TRELE</name>
<dbReference type="InterPro" id="IPR002490">
    <property type="entry name" value="V-ATPase_116kDa_su"/>
</dbReference>
<keyword evidence="3" id="KW-0813">Transport</keyword>
<dbReference type="Pfam" id="PF01496">
    <property type="entry name" value="V_ATPase_I"/>
    <property type="match status" value="2"/>
</dbReference>
<keyword evidence="5 8" id="KW-1133">Transmembrane helix</keyword>
<keyword evidence="7 8" id="KW-0472">Membrane</keyword>
<feature type="transmembrane region" description="Helical" evidence="8">
    <location>
        <begin position="575"/>
        <end position="593"/>
    </location>
</feature>
<feature type="transmembrane region" description="Helical" evidence="8">
    <location>
        <begin position="449"/>
        <end position="473"/>
    </location>
</feature>
<accession>A0ABN0NYB2</accession>
<keyword evidence="6" id="KW-0406">Ion transport</keyword>
<evidence type="ECO:0000256" key="3">
    <source>
        <dbReference type="ARBA" id="ARBA00022448"/>
    </source>
</evidence>
<evidence type="ECO:0000313" key="9">
    <source>
        <dbReference type="EMBL" id="ERJ92638.1"/>
    </source>
</evidence>
<proteinExistence type="inferred from homology"/>
<evidence type="ECO:0000256" key="5">
    <source>
        <dbReference type="ARBA" id="ARBA00022989"/>
    </source>
</evidence>
<sequence length="655" mass="72563">MSKTTAMRLIELMVLKEDISRVIEYLGKNGNFQFQTEDANTHSAAENKAQEIFDKMQAFRSYLSLEDADGYDASSHLPSDADFDSAARIIAALEDLHTRELAVCEEKKRLDDAYTEARAFANLNVPYIELEHLSFLSMRIGKIDPAAVDDLVFSMGQRAVIMPLGDDKSRILAASSKKGRFALDSELRKHGFVPLEIPKDFKGIPADVLEGMKKRTQEEQEKLDLIVEERKNYALSHKNEIIRLLRCFSIGAQVQTVQSNLESTQLVYRITGWVPAALCSGIMKELDNLTEGRIALRQYEPTEVPSVKAGREKVPVKLTHGKLVGNFERIIFSYGAPLYGTVDPTPFVAFFFTLLFGIMFGDAGQGLVFVLIGILMLTGVIKKFPVSTQFGPIFVAIGCSSTVMGVLTGEFFANEHLLVPLSRFLTGLFGTPRDHILHLMPSSDAIGKLFMFFLFTISVGFIINSIGLIINIINQFVLGKKSKALFGKTGLSGALFFWYVVATVVRVAAFKIPICIWDWIVIGITLFGVFFAHPLGCLVDGKRPIFPNGVGSAFIEGVVEILEIVSSYLSNSVSFLRVGAFALAHAVLGFIIFTMTDLVGGAGGLLVQILGNAVVIVLEGMIVAIQVIRLQYYEFFSKFFTETGREFVPFRFKYK</sequence>